<comment type="caution">
    <text evidence="1">The sequence shown here is derived from an EMBL/GenBank/DDBJ whole genome shotgun (WGS) entry which is preliminary data.</text>
</comment>
<keyword evidence="2" id="KW-1185">Reference proteome</keyword>
<evidence type="ECO:0000313" key="1">
    <source>
        <dbReference type="EMBL" id="KAG5569786.1"/>
    </source>
</evidence>
<gene>
    <name evidence="1" type="ORF">H5410_059552</name>
</gene>
<dbReference type="AlphaFoldDB" id="A0A9J5W2V1"/>
<accession>A0A9J5W2V1</accession>
<name>A0A9J5W2V1_SOLCO</name>
<sequence>MILTMKCGLENRSKLLHDTLAMKDKSVVNSKTKVGETTKKRGRKATSVIFRPTLPRLVVFGQK</sequence>
<evidence type="ECO:0000313" key="2">
    <source>
        <dbReference type="Proteomes" id="UP000824120"/>
    </source>
</evidence>
<dbReference type="Proteomes" id="UP000824120">
    <property type="component" value="Chromosome 12"/>
</dbReference>
<organism evidence="1 2">
    <name type="scientific">Solanum commersonii</name>
    <name type="common">Commerson's wild potato</name>
    <name type="synonym">Commerson's nightshade</name>
    <dbReference type="NCBI Taxonomy" id="4109"/>
    <lineage>
        <taxon>Eukaryota</taxon>
        <taxon>Viridiplantae</taxon>
        <taxon>Streptophyta</taxon>
        <taxon>Embryophyta</taxon>
        <taxon>Tracheophyta</taxon>
        <taxon>Spermatophyta</taxon>
        <taxon>Magnoliopsida</taxon>
        <taxon>eudicotyledons</taxon>
        <taxon>Gunneridae</taxon>
        <taxon>Pentapetalae</taxon>
        <taxon>asterids</taxon>
        <taxon>lamiids</taxon>
        <taxon>Solanales</taxon>
        <taxon>Solanaceae</taxon>
        <taxon>Solanoideae</taxon>
        <taxon>Solaneae</taxon>
        <taxon>Solanum</taxon>
    </lineage>
</organism>
<proteinExistence type="predicted"/>
<dbReference type="EMBL" id="JACXVP010000012">
    <property type="protein sequence ID" value="KAG5569786.1"/>
    <property type="molecule type" value="Genomic_DNA"/>
</dbReference>
<reference evidence="1 2" key="1">
    <citation type="submission" date="2020-09" db="EMBL/GenBank/DDBJ databases">
        <title>De no assembly of potato wild relative species, Solanum commersonii.</title>
        <authorList>
            <person name="Cho K."/>
        </authorList>
    </citation>
    <scope>NUCLEOTIDE SEQUENCE [LARGE SCALE GENOMIC DNA]</scope>
    <source>
        <strain evidence="1">LZ3.2</strain>
        <tissue evidence="1">Leaf</tissue>
    </source>
</reference>
<protein>
    <submittedName>
        <fullName evidence="1">Uncharacterized protein</fullName>
    </submittedName>
</protein>